<evidence type="ECO:0000256" key="1">
    <source>
        <dbReference type="SAM" id="MobiDB-lite"/>
    </source>
</evidence>
<dbReference type="InParanoid" id="A0A0D0BU00"/>
<accession>A0A0D0BU00</accession>
<dbReference type="Proteomes" id="UP000054538">
    <property type="component" value="Unassembled WGS sequence"/>
</dbReference>
<feature type="compositionally biased region" description="Basic and acidic residues" evidence="1">
    <location>
        <begin position="35"/>
        <end position="45"/>
    </location>
</feature>
<dbReference type="AlphaFoldDB" id="A0A0D0BU00"/>
<sequence length="56" mass="6080">MDIEWSEEDQGGPTDDEEPSNVSGQPIAWSKYHGMGKEARGRGLDDEGGEEEEANG</sequence>
<proteinExistence type="predicted"/>
<dbReference type="HOGENOM" id="CLU_164202_2_0_1"/>
<dbReference type="EMBL" id="KN828480">
    <property type="protein sequence ID" value="KIK74902.1"/>
    <property type="molecule type" value="Genomic_DNA"/>
</dbReference>
<reference evidence="2 3" key="1">
    <citation type="submission" date="2014-04" db="EMBL/GenBank/DDBJ databases">
        <authorList>
            <consortium name="DOE Joint Genome Institute"/>
            <person name="Kuo A."/>
            <person name="Kohler A."/>
            <person name="Jargeat P."/>
            <person name="Nagy L.G."/>
            <person name="Floudas D."/>
            <person name="Copeland A."/>
            <person name="Barry K.W."/>
            <person name="Cichocki N."/>
            <person name="Veneault-Fourrey C."/>
            <person name="LaButti K."/>
            <person name="Lindquist E.A."/>
            <person name="Lipzen A."/>
            <person name="Lundell T."/>
            <person name="Morin E."/>
            <person name="Murat C."/>
            <person name="Sun H."/>
            <person name="Tunlid A."/>
            <person name="Henrissat B."/>
            <person name="Grigoriev I.V."/>
            <person name="Hibbett D.S."/>
            <person name="Martin F."/>
            <person name="Nordberg H.P."/>
            <person name="Cantor M.N."/>
            <person name="Hua S.X."/>
        </authorList>
    </citation>
    <scope>NUCLEOTIDE SEQUENCE [LARGE SCALE GENOMIC DNA]</scope>
    <source>
        <strain evidence="2 3">Ve08.2h10</strain>
    </source>
</reference>
<feature type="region of interest" description="Disordered" evidence="1">
    <location>
        <begin position="1"/>
        <end position="56"/>
    </location>
</feature>
<feature type="compositionally biased region" description="Acidic residues" evidence="1">
    <location>
        <begin position="46"/>
        <end position="56"/>
    </location>
</feature>
<feature type="compositionally biased region" description="Acidic residues" evidence="1">
    <location>
        <begin position="1"/>
        <end position="19"/>
    </location>
</feature>
<evidence type="ECO:0000313" key="3">
    <source>
        <dbReference type="Proteomes" id="UP000054538"/>
    </source>
</evidence>
<evidence type="ECO:0000313" key="2">
    <source>
        <dbReference type="EMBL" id="KIK74902.1"/>
    </source>
</evidence>
<keyword evidence="3" id="KW-1185">Reference proteome</keyword>
<reference evidence="3" key="2">
    <citation type="submission" date="2015-01" db="EMBL/GenBank/DDBJ databases">
        <title>Evolutionary Origins and Diversification of the Mycorrhizal Mutualists.</title>
        <authorList>
            <consortium name="DOE Joint Genome Institute"/>
            <consortium name="Mycorrhizal Genomics Consortium"/>
            <person name="Kohler A."/>
            <person name="Kuo A."/>
            <person name="Nagy L.G."/>
            <person name="Floudas D."/>
            <person name="Copeland A."/>
            <person name="Barry K.W."/>
            <person name="Cichocki N."/>
            <person name="Veneault-Fourrey C."/>
            <person name="LaButti K."/>
            <person name="Lindquist E.A."/>
            <person name="Lipzen A."/>
            <person name="Lundell T."/>
            <person name="Morin E."/>
            <person name="Murat C."/>
            <person name="Riley R."/>
            <person name="Ohm R."/>
            <person name="Sun H."/>
            <person name="Tunlid A."/>
            <person name="Henrissat B."/>
            <person name="Grigoriev I.V."/>
            <person name="Hibbett D.S."/>
            <person name="Martin F."/>
        </authorList>
    </citation>
    <scope>NUCLEOTIDE SEQUENCE [LARGE SCALE GENOMIC DNA]</scope>
    <source>
        <strain evidence="3">Ve08.2h10</strain>
    </source>
</reference>
<gene>
    <name evidence="2" type="ORF">PAXRUDRAFT_19435</name>
</gene>
<organism evidence="2 3">
    <name type="scientific">Paxillus rubicundulus Ve08.2h10</name>
    <dbReference type="NCBI Taxonomy" id="930991"/>
    <lineage>
        <taxon>Eukaryota</taxon>
        <taxon>Fungi</taxon>
        <taxon>Dikarya</taxon>
        <taxon>Basidiomycota</taxon>
        <taxon>Agaricomycotina</taxon>
        <taxon>Agaricomycetes</taxon>
        <taxon>Agaricomycetidae</taxon>
        <taxon>Boletales</taxon>
        <taxon>Paxilineae</taxon>
        <taxon>Paxillaceae</taxon>
        <taxon>Paxillus</taxon>
    </lineage>
</organism>
<name>A0A0D0BU00_9AGAM</name>
<protein>
    <submittedName>
        <fullName evidence="2">Uncharacterized protein</fullName>
    </submittedName>
</protein>